<feature type="chain" id="PRO_5002247755" description="Apple domain-containing protein" evidence="1">
    <location>
        <begin position="19"/>
        <end position="236"/>
    </location>
</feature>
<dbReference type="OrthoDB" id="271448at2759"/>
<evidence type="ECO:0000313" key="2">
    <source>
        <dbReference type="EMBL" id="KJA13309.1"/>
    </source>
</evidence>
<proteinExistence type="predicted"/>
<feature type="signal peptide" evidence="1">
    <location>
        <begin position="1"/>
        <end position="18"/>
    </location>
</feature>
<protein>
    <recommendedName>
        <fullName evidence="4">Apple domain-containing protein</fullName>
    </recommendedName>
</protein>
<evidence type="ECO:0008006" key="4">
    <source>
        <dbReference type="Google" id="ProtNLM"/>
    </source>
</evidence>
<dbReference type="Proteomes" id="UP000054270">
    <property type="component" value="Unassembled WGS sequence"/>
</dbReference>
<keyword evidence="3" id="KW-1185">Reference proteome</keyword>
<dbReference type="STRING" id="945553.A0A0D2N254"/>
<name>A0A0D2N254_HYPSF</name>
<evidence type="ECO:0000256" key="1">
    <source>
        <dbReference type="SAM" id="SignalP"/>
    </source>
</evidence>
<organism evidence="2 3">
    <name type="scientific">Hypholoma sublateritium (strain FD-334 SS-4)</name>
    <dbReference type="NCBI Taxonomy" id="945553"/>
    <lineage>
        <taxon>Eukaryota</taxon>
        <taxon>Fungi</taxon>
        <taxon>Dikarya</taxon>
        <taxon>Basidiomycota</taxon>
        <taxon>Agaricomycotina</taxon>
        <taxon>Agaricomycetes</taxon>
        <taxon>Agaricomycetidae</taxon>
        <taxon>Agaricales</taxon>
        <taxon>Agaricineae</taxon>
        <taxon>Strophariaceae</taxon>
        <taxon>Hypholoma</taxon>
    </lineage>
</organism>
<accession>A0A0D2N254</accession>
<gene>
    <name evidence="2" type="ORF">HYPSUDRAFT_49922</name>
</gene>
<dbReference type="EMBL" id="KN817756">
    <property type="protein sequence ID" value="KJA13309.1"/>
    <property type="molecule type" value="Genomic_DNA"/>
</dbReference>
<reference evidence="3" key="1">
    <citation type="submission" date="2014-04" db="EMBL/GenBank/DDBJ databases">
        <title>Evolutionary Origins and Diversification of the Mycorrhizal Mutualists.</title>
        <authorList>
            <consortium name="DOE Joint Genome Institute"/>
            <consortium name="Mycorrhizal Genomics Consortium"/>
            <person name="Kohler A."/>
            <person name="Kuo A."/>
            <person name="Nagy L.G."/>
            <person name="Floudas D."/>
            <person name="Copeland A."/>
            <person name="Barry K.W."/>
            <person name="Cichocki N."/>
            <person name="Veneault-Fourrey C."/>
            <person name="LaButti K."/>
            <person name="Lindquist E.A."/>
            <person name="Lipzen A."/>
            <person name="Lundell T."/>
            <person name="Morin E."/>
            <person name="Murat C."/>
            <person name="Riley R."/>
            <person name="Ohm R."/>
            <person name="Sun H."/>
            <person name="Tunlid A."/>
            <person name="Henrissat B."/>
            <person name="Grigoriev I.V."/>
            <person name="Hibbett D.S."/>
            <person name="Martin F."/>
        </authorList>
    </citation>
    <scope>NUCLEOTIDE SEQUENCE [LARGE SCALE GENOMIC DNA]</scope>
    <source>
        <strain evidence="3">FD-334 SS-4</strain>
    </source>
</reference>
<sequence>MRFQVAVLAAVAVASTGATPLNFVGWTLQQATGFDLSNTNHYGSPIPPWKSGHQPGWYYGSSPEKFPGIPCLSGIICEILEFFPYAIQCPKPKPPPPHTTSVKTITKTATKTTTVTTTATTTDTVTATPTPSAIDGYTPTFTNISAAVQADDFQTFGLVDTIPECLAMCDTVSGCIFVNTYNDVNGKGGSTQLTCSLFTLCHDASDADNFGGQSQPNGSLDFIANSDGWCKSTPTA</sequence>
<dbReference type="OMA" id="EDSNGWC"/>
<dbReference type="AlphaFoldDB" id="A0A0D2N254"/>
<evidence type="ECO:0000313" key="3">
    <source>
        <dbReference type="Proteomes" id="UP000054270"/>
    </source>
</evidence>
<keyword evidence="1" id="KW-0732">Signal</keyword>